<gene>
    <name evidence="2" type="ORF">FHX64_001311</name>
</gene>
<organism evidence="2 3">
    <name type="scientific">Microbacter margulisiae</name>
    <dbReference type="NCBI Taxonomy" id="1350067"/>
    <lineage>
        <taxon>Bacteria</taxon>
        <taxon>Pseudomonadati</taxon>
        <taxon>Bacteroidota</taxon>
        <taxon>Bacteroidia</taxon>
        <taxon>Bacteroidales</taxon>
        <taxon>Porphyromonadaceae</taxon>
        <taxon>Microbacter</taxon>
    </lineage>
</organism>
<dbReference type="AlphaFoldDB" id="A0A7W5DR22"/>
<evidence type="ECO:0000256" key="1">
    <source>
        <dbReference type="SAM" id="SignalP"/>
    </source>
</evidence>
<keyword evidence="3" id="KW-1185">Reference proteome</keyword>
<comment type="caution">
    <text evidence="2">The sequence shown here is derived from an EMBL/GenBank/DDBJ whole genome shotgun (WGS) entry which is preliminary data.</text>
</comment>
<evidence type="ECO:0000313" key="2">
    <source>
        <dbReference type="EMBL" id="MBB3187148.1"/>
    </source>
</evidence>
<feature type="signal peptide" evidence="1">
    <location>
        <begin position="1"/>
        <end position="21"/>
    </location>
</feature>
<accession>A0A7W5DR22</accession>
<dbReference type="RefSeq" id="WP_183412950.1">
    <property type="nucleotide sequence ID" value="NZ_JACHYB010000001.1"/>
</dbReference>
<reference evidence="2 3" key="1">
    <citation type="submission" date="2020-08" db="EMBL/GenBank/DDBJ databases">
        <title>Genomic Encyclopedia of Type Strains, Phase IV (KMG-IV): sequencing the most valuable type-strain genomes for metagenomic binning, comparative biology and taxonomic classification.</title>
        <authorList>
            <person name="Goeker M."/>
        </authorList>
    </citation>
    <scope>NUCLEOTIDE SEQUENCE [LARGE SCALE GENOMIC DNA]</scope>
    <source>
        <strain evidence="2 3">DSM 27471</strain>
    </source>
</reference>
<protein>
    <submittedName>
        <fullName evidence="2">Uncharacterized protein</fullName>
    </submittedName>
</protein>
<dbReference type="Proteomes" id="UP000544222">
    <property type="component" value="Unassembled WGS sequence"/>
</dbReference>
<proteinExistence type="predicted"/>
<name>A0A7W5DR22_9PORP</name>
<dbReference type="EMBL" id="JACHYB010000001">
    <property type="protein sequence ID" value="MBB3187148.1"/>
    <property type="molecule type" value="Genomic_DNA"/>
</dbReference>
<feature type="chain" id="PRO_5031127110" evidence="1">
    <location>
        <begin position="22"/>
        <end position="269"/>
    </location>
</feature>
<sequence>MKRWLILAGFLLVCLTAYNQADVIIPESYAPGNASVARIGEWLPFQNPALLDGVNHPAVSMIIENRFTIRELSTEAASLQIPFHPLKVGLAVSHFGFSTYSEMLVGIAAAHTFDKLLTLGIQVDYYSAYFSGEQGNKGALFAHVGLLSQITSDFYIGFSTFNPTRQKVYYQLITKDIPSVFTLGSCYRFSNQLVWLTQLTKAVNADVQWGTGFEYNPTNVLAIRFGGYGAPFIPTLGAGVQLNQFRINVNFEKHPVLGITSVGGLQYLF</sequence>
<evidence type="ECO:0000313" key="3">
    <source>
        <dbReference type="Proteomes" id="UP000544222"/>
    </source>
</evidence>
<keyword evidence="1" id="KW-0732">Signal</keyword>